<protein>
    <submittedName>
        <fullName evidence="1">Uncharacterized protein</fullName>
    </submittedName>
</protein>
<evidence type="ECO:0000313" key="1">
    <source>
        <dbReference type="EMBL" id="MBD1548530.1"/>
    </source>
</evidence>
<gene>
    <name evidence="1" type="ORF">HK439_19890</name>
</gene>
<sequence length="279" mass="31648">MRWLKSNIEKISNLKAQGSPESLTYAALECRLAIERVCYDRLRIAHDYISQDDIRKWQPKDVVNTLIQEVDSKIAASYTFSVGKEPIKTEGDLTQEDYEAMEFVPVGSQVGFDPKKMGKLWNAISSFLHVKVPKLKSDKVTEYGDPAALEKKIDEVLVELERLSQGTLIGSGFGKTVRFDCICGTENKRRSSLLKEGQTINCISPDCIERWVVEFDGEDIEFVRKKINVPCRSCSVETAFPEKAMLDLGLNRQARFICQECGETNHVMWRLNQAVNKGE</sequence>
<reference evidence="1" key="1">
    <citation type="submission" date="2020-05" db="EMBL/GenBank/DDBJ databases">
        <title>Identification of trans-AT polyketide cluster in two marine bacteria, producers of a novel glutaramide-containing polyketide sesbanimide D and analogs.</title>
        <authorList>
            <person name="Kacar D."/>
            <person name="Rodriguez P."/>
            <person name="Canedo L."/>
            <person name="Gonzalez E."/>
            <person name="Galan B."/>
            <person name="De La Calle F."/>
            <person name="Garcia J.L."/>
        </authorList>
    </citation>
    <scope>NUCLEOTIDE SEQUENCE</scope>
    <source>
        <strain evidence="1">PHM038</strain>
    </source>
</reference>
<dbReference type="AlphaFoldDB" id="A0A926S7P9"/>
<comment type="caution">
    <text evidence="1">The sequence shown here is derived from an EMBL/GenBank/DDBJ whole genome shotgun (WGS) entry which is preliminary data.</text>
</comment>
<evidence type="ECO:0000313" key="2">
    <source>
        <dbReference type="Proteomes" id="UP000598467"/>
    </source>
</evidence>
<dbReference type="EMBL" id="JABFCZ010000023">
    <property type="protein sequence ID" value="MBD1548530.1"/>
    <property type="molecule type" value="Genomic_DNA"/>
</dbReference>
<dbReference type="RefSeq" id="WP_190293219.1">
    <property type="nucleotide sequence ID" value="NZ_JABFCZ010000023.1"/>
</dbReference>
<name>A0A926S7P9_9HYPH</name>
<proteinExistence type="predicted"/>
<dbReference type="Proteomes" id="UP000598467">
    <property type="component" value="Unassembled WGS sequence"/>
</dbReference>
<accession>A0A926S7P9</accession>
<organism evidence="1 2">
    <name type="scientific">Roseibium aggregatum</name>
    <dbReference type="NCBI Taxonomy" id="187304"/>
    <lineage>
        <taxon>Bacteria</taxon>
        <taxon>Pseudomonadati</taxon>
        <taxon>Pseudomonadota</taxon>
        <taxon>Alphaproteobacteria</taxon>
        <taxon>Hyphomicrobiales</taxon>
        <taxon>Stappiaceae</taxon>
        <taxon>Roseibium</taxon>
    </lineage>
</organism>